<dbReference type="Proteomes" id="UP000236311">
    <property type="component" value="Unassembled WGS sequence"/>
</dbReference>
<dbReference type="PROSITE" id="PS51198">
    <property type="entry name" value="UVRD_HELICASE_ATP_BIND"/>
    <property type="match status" value="1"/>
</dbReference>
<evidence type="ECO:0000256" key="2">
    <source>
        <dbReference type="ARBA" id="ARBA00022741"/>
    </source>
</evidence>
<dbReference type="Pfam" id="PF12705">
    <property type="entry name" value="PDDEXK_1"/>
    <property type="match status" value="1"/>
</dbReference>
<evidence type="ECO:0000259" key="17">
    <source>
        <dbReference type="PROSITE" id="PS51217"/>
    </source>
</evidence>
<dbReference type="SUPFAM" id="SSF52980">
    <property type="entry name" value="Restriction endonuclease-like"/>
    <property type="match status" value="1"/>
</dbReference>
<dbReference type="GO" id="GO:0003677">
    <property type="term" value="F:DNA binding"/>
    <property type="evidence" value="ECO:0007669"/>
    <property type="project" value="UniProtKB-KW"/>
</dbReference>
<accession>A0A2K4ZHH2</accession>
<dbReference type="RefSeq" id="WP_103239983.1">
    <property type="nucleotide sequence ID" value="NZ_JANJZD010000011.1"/>
</dbReference>
<feature type="binding site" evidence="14">
    <location>
        <begin position="24"/>
        <end position="31"/>
    </location>
    <ligand>
        <name>ATP</name>
        <dbReference type="ChEBI" id="CHEBI:30616"/>
    </ligand>
</feature>
<evidence type="ECO:0000256" key="4">
    <source>
        <dbReference type="ARBA" id="ARBA00022801"/>
    </source>
</evidence>
<comment type="catalytic activity">
    <reaction evidence="11">
        <text>Couples ATP hydrolysis with the unwinding of duplex DNA by translocating in the 3'-5' direction.</text>
        <dbReference type="EC" id="5.6.2.4"/>
    </reaction>
</comment>
<evidence type="ECO:0000259" key="16">
    <source>
        <dbReference type="PROSITE" id="PS51198"/>
    </source>
</evidence>
<dbReference type="OrthoDB" id="9810135at2"/>
<dbReference type="GO" id="GO:0004527">
    <property type="term" value="F:exonuclease activity"/>
    <property type="evidence" value="ECO:0007669"/>
    <property type="project" value="UniProtKB-KW"/>
</dbReference>
<evidence type="ECO:0000256" key="1">
    <source>
        <dbReference type="ARBA" id="ARBA00022722"/>
    </source>
</evidence>
<feature type="region of interest" description="Disordered" evidence="15">
    <location>
        <begin position="674"/>
        <end position="712"/>
    </location>
</feature>
<dbReference type="GO" id="GO:0000725">
    <property type="term" value="P:recombinational repair"/>
    <property type="evidence" value="ECO:0007669"/>
    <property type="project" value="TreeGrafter"/>
</dbReference>
<organism evidence="18 19">
    <name type="scientific">Acetatifactor muris</name>
    <dbReference type="NCBI Taxonomy" id="879566"/>
    <lineage>
        <taxon>Bacteria</taxon>
        <taxon>Bacillati</taxon>
        <taxon>Bacillota</taxon>
        <taxon>Clostridia</taxon>
        <taxon>Lachnospirales</taxon>
        <taxon>Lachnospiraceae</taxon>
        <taxon>Acetatifactor</taxon>
    </lineage>
</organism>
<keyword evidence="7 14" id="KW-0067">ATP-binding</keyword>
<keyword evidence="19" id="KW-1185">Reference proteome</keyword>
<gene>
    <name evidence="18" type="primary">addA</name>
    <name evidence="18" type="ORF">AMURIS_02638</name>
</gene>
<keyword evidence="5 14" id="KW-0347">Helicase</keyword>
<dbReference type="InterPro" id="IPR011335">
    <property type="entry name" value="Restrct_endonuc-II-like"/>
</dbReference>
<evidence type="ECO:0000256" key="6">
    <source>
        <dbReference type="ARBA" id="ARBA00022839"/>
    </source>
</evidence>
<dbReference type="Pfam" id="PF13361">
    <property type="entry name" value="UvrD_C"/>
    <property type="match status" value="1"/>
</dbReference>
<name>A0A2K4ZHH2_9FIRM</name>
<evidence type="ECO:0000256" key="9">
    <source>
        <dbReference type="ARBA" id="ARBA00023204"/>
    </source>
</evidence>
<dbReference type="GO" id="GO:0005829">
    <property type="term" value="C:cytosol"/>
    <property type="evidence" value="ECO:0007669"/>
    <property type="project" value="TreeGrafter"/>
</dbReference>
<evidence type="ECO:0000256" key="15">
    <source>
        <dbReference type="SAM" id="MobiDB-lite"/>
    </source>
</evidence>
<evidence type="ECO:0000256" key="11">
    <source>
        <dbReference type="ARBA" id="ARBA00034617"/>
    </source>
</evidence>
<feature type="compositionally biased region" description="Basic and acidic residues" evidence="15">
    <location>
        <begin position="685"/>
        <end position="699"/>
    </location>
</feature>
<feature type="domain" description="UvrD-like helicase C-terminal" evidence="17">
    <location>
        <begin position="473"/>
        <end position="827"/>
    </location>
</feature>
<evidence type="ECO:0000256" key="8">
    <source>
        <dbReference type="ARBA" id="ARBA00023125"/>
    </source>
</evidence>
<evidence type="ECO:0000256" key="12">
    <source>
        <dbReference type="ARBA" id="ARBA00034808"/>
    </source>
</evidence>
<evidence type="ECO:0000256" key="5">
    <source>
        <dbReference type="ARBA" id="ARBA00022806"/>
    </source>
</evidence>
<dbReference type="PROSITE" id="PS51217">
    <property type="entry name" value="UVRD_HELICASE_CTER"/>
    <property type="match status" value="1"/>
</dbReference>
<keyword evidence="2 14" id="KW-0547">Nucleotide-binding</keyword>
<sequence length="1251" mass="141860">MAVSFTPEQREAIELHGCNILVSAAAGSGKTAVLVERIVRMVCDETKPVDIDRLLIVTFTNAAAAEMRERIAAGISARLSEAPESEHIQRQATLLHNAQITTIDSFCLFLLRNHFNEIGLDPAFHIIDEGEIKMMQHEVLEELIEDAYATGGEAFRFCVEYFCPGGKEKVLEQHILNLSLYAASFPWPALWLEARKEDYAGTTVEEMCESSYALWLREHLRRMITGCVEKLEKVRGLCEAPDGPYQYGELVDRELEQVRGLLRCSSLEEYALKLETVNFGRLPSKKDASVSAVKRDLAKEMRAEVKESLQKLGERFFSTSLELAARQGAACREPVSTLLDLVLEFDRRMREKKREKKAIDFSDMEHFALDILLDGQGETAESSAVAREYRQHFAEILTDEYQDSNLVQEYLLRAVSGEEDGQFNRFMVGDVKQSIYRFRLARPELFLEKYNTYAASEGPCRRIDLAKNFRSRTQVVDAVNEVFGRMMSEEAGGIVYDNRAALYPGAAYPESGDCTGELLLVEKPGRDGNVDAKQAEAMVIARKIRELKGSFQVTDKGNGESRPVRYGDMVILLRTNSGWDEPFREVLEREGIPVYITSRTGYFAAAEVQELLQLLRVLDNPCQDIPLFGVLKSVFGGFTEEEIAVIRSYARGCSLYEALKRYSTVYGRCEQTGETASETAQETEAFVRRAEPAQKREADGAGQGEDEETGEACTPLGEKAAAFLRRIAGYRECTVYLPVRELLTRLINDFGYLDYVTALPTGGKRRANVEMLLTRASDFEKTSYFGLFHFIRYMEQLEKYDVDSGGAELLDENADVVRIMSIHKSKGLEFPVTFVAGLSKRFNMQDASQSLILDMDLGLAADYVDPERRIRNRTLRRMVLSGKLREDSLSEEMRLLYVAMTRAREKLILTGVLENAAEKWEKCRELGGGMLTSLDFMEAGSFLDFLLPVLPGTCIRVSVMGELEEAAEELTEQVQFFHRRELLEQADSLGDMEAERQLTERLNAVYPYAALADLYTKTTVSELKIAAMADRDEAAYHTFEAKEVQPYIPLFKREEEAVSGTVRGNAYHRVMELLDFEEVLWSALESTEGFPGDYGEYRQRIQGKALTAAVSAFLQREAERGRLAGEYLQAVRTRKLEEFLCSPLAFRMWRAQRGGELYREQPFVLGIDARRLKSSFPEEETVLIQGIIDVFFEEEDGVVLLDYKTDSVGTLGELWNRYETQLDYYQEAVEKIFGKKVKERILYSFHLGKYQ</sequence>
<evidence type="ECO:0000256" key="13">
    <source>
        <dbReference type="ARBA" id="ARBA00048988"/>
    </source>
</evidence>
<evidence type="ECO:0000313" key="18">
    <source>
        <dbReference type="EMBL" id="SOY29917.1"/>
    </source>
</evidence>
<evidence type="ECO:0000313" key="19">
    <source>
        <dbReference type="Proteomes" id="UP000236311"/>
    </source>
</evidence>
<dbReference type="InterPro" id="IPR014016">
    <property type="entry name" value="UvrD-like_ATP-bd"/>
</dbReference>
<dbReference type="EMBL" id="OFSM01000012">
    <property type="protein sequence ID" value="SOY29917.1"/>
    <property type="molecule type" value="Genomic_DNA"/>
</dbReference>
<dbReference type="GO" id="GO:0005524">
    <property type="term" value="F:ATP binding"/>
    <property type="evidence" value="ECO:0007669"/>
    <property type="project" value="UniProtKB-UniRule"/>
</dbReference>
<dbReference type="AlphaFoldDB" id="A0A2K4ZHH2"/>
<dbReference type="GO" id="GO:0016887">
    <property type="term" value="F:ATP hydrolysis activity"/>
    <property type="evidence" value="ECO:0007669"/>
    <property type="project" value="RHEA"/>
</dbReference>
<evidence type="ECO:0000256" key="10">
    <source>
        <dbReference type="ARBA" id="ARBA00023235"/>
    </source>
</evidence>
<dbReference type="InterPro" id="IPR011604">
    <property type="entry name" value="PDDEXK-like_dom_sf"/>
</dbReference>
<dbReference type="Gene3D" id="3.40.50.300">
    <property type="entry name" value="P-loop containing nucleotide triphosphate hydrolases"/>
    <property type="match status" value="4"/>
</dbReference>
<reference evidence="18 19" key="1">
    <citation type="submission" date="2018-01" db="EMBL/GenBank/DDBJ databases">
        <authorList>
            <person name="Gaut B.S."/>
            <person name="Morton B.R."/>
            <person name="Clegg M.T."/>
            <person name="Duvall M.R."/>
        </authorList>
    </citation>
    <scope>NUCLEOTIDE SEQUENCE [LARGE SCALE GENOMIC DNA]</scope>
    <source>
        <strain evidence="18">GP69</strain>
    </source>
</reference>
<dbReference type="SUPFAM" id="SSF52540">
    <property type="entry name" value="P-loop containing nucleoside triphosphate hydrolases"/>
    <property type="match status" value="1"/>
</dbReference>
<dbReference type="Pfam" id="PF00580">
    <property type="entry name" value="UvrD-helicase"/>
    <property type="match status" value="1"/>
</dbReference>
<keyword evidence="9" id="KW-0234">DNA repair</keyword>
<dbReference type="InterPro" id="IPR027417">
    <property type="entry name" value="P-loop_NTPase"/>
</dbReference>
<keyword evidence="3" id="KW-0227">DNA damage</keyword>
<comment type="catalytic activity">
    <reaction evidence="13">
        <text>ATP + H2O = ADP + phosphate + H(+)</text>
        <dbReference type="Rhea" id="RHEA:13065"/>
        <dbReference type="ChEBI" id="CHEBI:15377"/>
        <dbReference type="ChEBI" id="CHEBI:15378"/>
        <dbReference type="ChEBI" id="CHEBI:30616"/>
        <dbReference type="ChEBI" id="CHEBI:43474"/>
        <dbReference type="ChEBI" id="CHEBI:456216"/>
        <dbReference type="EC" id="5.6.2.4"/>
    </reaction>
</comment>
<dbReference type="InterPro" id="IPR014152">
    <property type="entry name" value="AddA"/>
</dbReference>
<feature type="domain" description="UvrD-like helicase ATP-binding" evidence="16">
    <location>
        <begin position="3"/>
        <end position="472"/>
    </location>
</feature>
<dbReference type="PANTHER" id="PTHR11070:SF48">
    <property type="entry name" value="ATP-DEPENDENT HELICASE_NUCLEASE SUBUNIT A"/>
    <property type="match status" value="1"/>
</dbReference>
<evidence type="ECO:0000256" key="3">
    <source>
        <dbReference type="ARBA" id="ARBA00022763"/>
    </source>
</evidence>
<protein>
    <recommendedName>
        <fullName evidence="12">DNA 3'-5' helicase</fullName>
        <ecNumber evidence="12">5.6.2.4</ecNumber>
    </recommendedName>
</protein>
<keyword evidence="8" id="KW-0238">DNA-binding</keyword>
<dbReference type="EC" id="5.6.2.4" evidence="12"/>
<dbReference type="InterPro" id="IPR038726">
    <property type="entry name" value="PDDEXK_AddAB-type"/>
</dbReference>
<dbReference type="InterPro" id="IPR000212">
    <property type="entry name" value="DNA_helicase_UvrD/REP"/>
</dbReference>
<dbReference type="GO" id="GO:0043138">
    <property type="term" value="F:3'-5' DNA helicase activity"/>
    <property type="evidence" value="ECO:0007669"/>
    <property type="project" value="UniProtKB-EC"/>
</dbReference>
<dbReference type="Gene3D" id="3.90.320.10">
    <property type="match status" value="1"/>
</dbReference>
<dbReference type="GO" id="GO:0033202">
    <property type="term" value="C:DNA helicase complex"/>
    <property type="evidence" value="ECO:0007669"/>
    <property type="project" value="TreeGrafter"/>
</dbReference>
<keyword evidence="1" id="KW-0540">Nuclease</keyword>
<feature type="compositionally biased region" description="Low complexity" evidence="15">
    <location>
        <begin position="674"/>
        <end position="684"/>
    </location>
</feature>
<dbReference type="InterPro" id="IPR014017">
    <property type="entry name" value="DNA_helicase_UvrD-like_C"/>
</dbReference>
<evidence type="ECO:0000256" key="7">
    <source>
        <dbReference type="ARBA" id="ARBA00022840"/>
    </source>
</evidence>
<keyword evidence="6" id="KW-0269">Exonuclease</keyword>
<dbReference type="GO" id="GO:0006302">
    <property type="term" value="P:double-strand break repair"/>
    <property type="evidence" value="ECO:0007669"/>
    <property type="project" value="InterPro"/>
</dbReference>
<keyword evidence="10" id="KW-0413">Isomerase</keyword>
<proteinExistence type="predicted"/>
<dbReference type="NCBIfam" id="TIGR02785">
    <property type="entry name" value="addA_Gpos"/>
    <property type="match status" value="1"/>
</dbReference>
<evidence type="ECO:0000256" key="14">
    <source>
        <dbReference type="PROSITE-ProRule" id="PRU00560"/>
    </source>
</evidence>
<dbReference type="CDD" id="cd18807">
    <property type="entry name" value="SF1_C_UvrD"/>
    <property type="match status" value="1"/>
</dbReference>
<keyword evidence="4 14" id="KW-0378">Hydrolase</keyword>
<dbReference type="PANTHER" id="PTHR11070">
    <property type="entry name" value="UVRD / RECB / PCRA DNA HELICASE FAMILY MEMBER"/>
    <property type="match status" value="1"/>
</dbReference>